<dbReference type="Pfam" id="PF07732">
    <property type="entry name" value="Cu-oxidase_3"/>
    <property type="match status" value="1"/>
</dbReference>
<comment type="caution">
    <text evidence="3">The sequence shown here is derived from an EMBL/GenBank/DDBJ whole genome shotgun (WGS) entry which is preliminary data.</text>
</comment>
<dbReference type="SUPFAM" id="SSF49503">
    <property type="entry name" value="Cupredoxins"/>
    <property type="match status" value="1"/>
</dbReference>
<dbReference type="AlphaFoldDB" id="A0A9R1UVH3"/>
<dbReference type="InterPro" id="IPR008972">
    <property type="entry name" value="Cupredoxin"/>
</dbReference>
<protein>
    <recommendedName>
        <fullName evidence="2">Plastocyanin-like domain-containing protein</fullName>
    </recommendedName>
</protein>
<dbReference type="GO" id="GO:0005507">
    <property type="term" value="F:copper ion binding"/>
    <property type="evidence" value="ECO:0007669"/>
    <property type="project" value="InterPro"/>
</dbReference>
<evidence type="ECO:0000256" key="1">
    <source>
        <dbReference type="ARBA" id="ARBA00010609"/>
    </source>
</evidence>
<gene>
    <name evidence="3" type="ORF">LSAT_V11C800418280</name>
</gene>
<dbReference type="Proteomes" id="UP000235145">
    <property type="component" value="Unassembled WGS sequence"/>
</dbReference>
<sequence>MAIQMRNITRLCETKSVITVNGKFPGPRIIAREGDLALILSVFRVGMEFGNFKVDGLMGRHTSPNARFKRVDHTFTTLPLRAKLEHYGIMPMFHGLGLPYMARSSFSLNIMNRTRLSNHTWKSRSYLENGGRLIQKLWSVRRFRPELVQIVQTLILLTDSRVQQ</sequence>
<evidence type="ECO:0000313" key="4">
    <source>
        <dbReference type="Proteomes" id="UP000235145"/>
    </source>
</evidence>
<evidence type="ECO:0000259" key="2">
    <source>
        <dbReference type="Pfam" id="PF07732"/>
    </source>
</evidence>
<accession>A0A9R1UVH3</accession>
<proteinExistence type="inferred from homology"/>
<comment type="similarity">
    <text evidence="1">Belongs to the multicopper oxidase family.</text>
</comment>
<dbReference type="EMBL" id="NBSK02000008">
    <property type="protein sequence ID" value="KAJ0193653.1"/>
    <property type="molecule type" value="Genomic_DNA"/>
</dbReference>
<organism evidence="3 4">
    <name type="scientific">Lactuca sativa</name>
    <name type="common">Garden lettuce</name>
    <dbReference type="NCBI Taxonomy" id="4236"/>
    <lineage>
        <taxon>Eukaryota</taxon>
        <taxon>Viridiplantae</taxon>
        <taxon>Streptophyta</taxon>
        <taxon>Embryophyta</taxon>
        <taxon>Tracheophyta</taxon>
        <taxon>Spermatophyta</taxon>
        <taxon>Magnoliopsida</taxon>
        <taxon>eudicotyledons</taxon>
        <taxon>Gunneridae</taxon>
        <taxon>Pentapetalae</taxon>
        <taxon>asterids</taxon>
        <taxon>campanulids</taxon>
        <taxon>Asterales</taxon>
        <taxon>Asteraceae</taxon>
        <taxon>Cichorioideae</taxon>
        <taxon>Cichorieae</taxon>
        <taxon>Lactucinae</taxon>
        <taxon>Lactuca</taxon>
    </lineage>
</organism>
<evidence type="ECO:0000313" key="3">
    <source>
        <dbReference type="EMBL" id="KAJ0193653.1"/>
    </source>
</evidence>
<name>A0A9R1UVH3_LACSA</name>
<dbReference type="InterPro" id="IPR011707">
    <property type="entry name" value="Cu-oxidase-like_N"/>
</dbReference>
<reference evidence="3 4" key="1">
    <citation type="journal article" date="2017" name="Nat. Commun.">
        <title>Genome assembly with in vitro proximity ligation data and whole-genome triplication in lettuce.</title>
        <authorList>
            <person name="Reyes-Chin-Wo S."/>
            <person name="Wang Z."/>
            <person name="Yang X."/>
            <person name="Kozik A."/>
            <person name="Arikit S."/>
            <person name="Song C."/>
            <person name="Xia L."/>
            <person name="Froenicke L."/>
            <person name="Lavelle D.O."/>
            <person name="Truco M.J."/>
            <person name="Xia R."/>
            <person name="Zhu S."/>
            <person name="Xu C."/>
            <person name="Xu H."/>
            <person name="Xu X."/>
            <person name="Cox K."/>
            <person name="Korf I."/>
            <person name="Meyers B.C."/>
            <person name="Michelmore R.W."/>
        </authorList>
    </citation>
    <scope>NUCLEOTIDE SEQUENCE [LARGE SCALE GENOMIC DNA]</scope>
    <source>
        <strain evidence="4">cv. Salinas</strain>
        <tissue evidence="3">Seedlings</tissue>
    </source>
</reference>
<feature type="domain" description="Plastocyanin-like" evidence="2">
    <location>
        <begin position="3"/>
        <end position="38"/>
    </location>
</feature>
<keyword evidence="4" id="KW-1185">Reference proteome</keyword>